<comment type="subcellular location">
    <subcellularLocation>
        <location evidence="1 12">Mitochondrion membrane</location>
        <topology evidence="1 12">Single-pass membrane protein</topology>
    </subcellularLocation>
</comment>
<organism evidence="14">
    <name type="scientific">Dryocoetes villosus</name>
    <dbReference type="NCBI Taxonomy" id="1367338"/>
    <lineage>
        <taxon>Eukaryota</taxon>
        <taxon>Metazoa</taxon>
        <taxon>Ecdysozoa</taxon>
        <taxon>Arthropoda</taxon>
        <taxon>Hexapoda</taxon>
        <taxon>Insecta</taxon>
        <taxon>Pterygota</taxon>
        <taxon>Neoptera</taxon>
        <taxon>Endopterygota</taxon>
        <taxon>Coleoptera</taxon>
        <taxon>Polyphaga</taxon>
        <taxon>Cucujiformia</taxon>
        <taxon>Curculionidae</taxon>
        <taxon>Scolytinae</taxon>
        <taxon>Dryocoetes</taxon>
    </lineage>
</organism>
<gene>
    <name evidence="14" type="primary">atp8</name>
</gene>
<evidence type="ECO:0000256" key="13">
    <source>
        <dbReference type="SAM" id="Phobius"/>
    </source>
</evidence>
<dbReference type="GO" id="GO:0015986">
    <property type="term" value="P:proton motive force-driven ATP synthesis"/>
    <property type="evidence" value="ECO:0007669"/>
    <property type="project" value="InterPro"/>
</dbReference>
<evidence type="ECO:0000256" key="4">
    <source>
        <dbReference type="ARBA" id="ARBA00022448"/>
    </source>
</evidence>
<evidence type="ECO:0000256" key="1">
    <source>
        <dbReference type="ARBA" id="ARBA00004304"/>
    </source>
</evidence>
<dbReference type="InterPro" id="IPR001421">
    <property type="entry name" value="ATP8_metazoa"/>
</dbReference>
<evidence type="ECO:0000256" key="8">
    <source>
        <dbReference type="ARBA" id="ARBA00022989"/>
    </source>
</evidence>
<evidence type="ECO:0000256" key="2">
    <source>
        <dbReference type="ARBA" id="ARBA00008892"/>
    </source>
</evidence>
<evidence type="ECO:0000256" key="12">
    <source>
        <dbReference type="RuleBase" id="RU003661"/>
    </source>
</evidence>
<evidence type="ECO:0000256" key="5">
    <source>
        <dbReference type="ARBA" id="ARBA00022547"/>
    </source>
</evidence>
<dbReference type="GO" id="GO:0045259">
    <property type="term" value="C:proton-transporting ATP synthase complex"/>
    <property type="evidence" value="ECO:0007669"/>
    <property type="project" value="UniProtKB-KW"/>
</dbReference>
<evidence type="ECO:0000313" key="14">
    <source>
        <dbReference type="EMBL" id="AOY39607.1"/>
    </source>
</evidence>
<protein>
    <recommendedName>
        <fullName evidence="12">ATP synthase complex subunit 8</fullName>
    </recommendedName>
</protein>
<comment type="subunit">
    <text evidence="3">F-type ATPases have 2 components, CF(1) - the catalytic core - and CF(0) - the membrane proton channel.</text>
</comment>
<evidence type="ECO:0000256" key="11">
    <source>
        <dbReference type="ARBA" id="ARBA00023136"/>
    </source>
</evidence>
<evidence type="ECO:0000256" key="9">
    <source>
        <dbReference type="ARBA" id="ARBA00023065"/>
    </source>
</evidence>
<evidence type="ECO:0000256" key="6">
    <source>
        <dbReference type="ARBA" id="ARBA00022692"/>
    </source>
</evidence>
<comment type="similarity">
    <text evidence="2 12">Belongs to the ATPase protein 8 family.</text>
</comment>
<keyword evidence="5 12" id="KW-0138">CF(0)</keyword>
<keyword evidence="9 12" id="KW-0406">Ion transport</keyword>
<keyword evidence="4 12" id="KW-0813">Transport</keyword>
<reference evidence="14" key="1">
    <citation type="submission" date="2016-04" db="EMBL/GenBank/DDBJ databases">
        <title>Mitochondria of Scolytid beetles.</title>
        <authorList>
            <person name="Miller K."/>
            <person name="Linard B."/>
            <person name="Vogler A.P."/>
        </authorList>
    </citation>
    <scope>NUCLEOTIDE SEQUENCE</scope>
</reference>
<keyword evidence="6 12" id="KW-0812">Transmembrane</keyword>
<keyword evidence="7 12" id="KW-0375">Hydrogen ion transport</keyword>
<keyword evidence="8 13" id="KW-1133">Transmembrane helix</keyword>
<name>A0A343A4X9_9CUCU</name>
<dbReference type="RefSeq" id="YP_009441854.1">
    <property type="nucleotide sequence ID" value="NC_036282.1"/>
</dbReference>
<keyword evidence="10 12" id="KW-0496">Mitochondrion</keyword>
<dbReference type="Pfam" id="PF00895">
    <property type="entry name" value="ATP-synt_8"/>
    <property type="match status" value="1"/>
</dbReference>
<keyword evidence="11 13" id="KW-0472">Membrane</keyword>
<dbReference type="GO" id="GO:0015078">
    <property type="term" value="F:proton transmembrane transporter activity"/>
    <property type="evidence" value="ECO:0007669"/>
    <property type="project" value="InterPro"/>
</dbReference>
<feature type="transmembrane region" description="Helical" evidence="13">
    <location>
        <begin position="12"/>
        <end position="34"/>
    </location>
</feature>
<dbReference type="GO" id="GO:0031966">
    <property type="term" value="C:mitochondrial membrane"/>
    <property type="evidence" value="ECO:0007669"/>
    <property type="project" value="UniProtKB-SubCell"/>
</dbReference>
<evidence type="ECO:0000256" key="7">
    <source>
        <dbReference type="ARBA" id="ARBA00022781"/>
    </source>
</evidence>
<sequence length="51" mass="6336">MPQMAPINWTSLYLLFIMLFLMMIILNYFTFTYMPKYKTSQIKISSIFWKW</sequence>
<dbReference type="AlphaFoldDB" id="A0A343A4X9"/>
<geneLocation type="mitochondrion" evidence="14"/>
<accession>A0A343A4X9</accession>
<evidence type="ECO:0000256" key="3">
    <source>
        <dbReference type="ARBA" id="ARBA00011291"/>
    </source>
</evidence>
<proteinExistence type="inferred from homology"/>
<evidence type="ECO:0000256" key="10">
    <source>
        <dbReference type="ARBA" id="ARBA00023128"/>
    </source>
</evidence>
<dbReference type="EMBL" id="KX035216">
    <property type="protein sequence ID" value="AOY39607.1"/>
    <property type="molecule type" value="Genomic_DNA"/>
</dbReference>
<dbReference type="GeneID" id="34947921"/>